<evidence type="ECO:0000313" key="6">
    <source>
        <dbReference type="RefSeq" id="XP_010439443.1"/>
    </source>
</evidence>
<comment type="similarity">
    <text evidence="3">Belongs to the iron/ascorbate-dependent oxidoreductase family.</text>
</comment>
<dbReference type="Gene3D" id="2.60.120.330">
    <property type="entry name" value="B-lactam Antibiotic, Isopenicillin N Synthase, Chain"/>
    <property type="match status" value="1"/>
</dbReference>
<dbReference type="InterPro" id="IPR044861">
    <property type="entry name" value="IPNS-like_FE2OG_OXY"/>
</dbReference>
<dbReference type="Pfam" id="PF14226">
    <property type="entry name" value="DIOX_N"/>
    <property type="match status" value="1"/>
</dbReference>
<evidence type="ECO:0000256" key="3">
    <source>
        <dbReference type="RuleBase" id="RU003682"/>
    </source>
</evidence>
<accession>A0ABM0UD72</accession>
<dbReference type="GeneID" id="104722885"/>
<keyword evidence="1 3" id="KW-0479">Metal-binding</keyword>
<dbReference type="SUPFAM" id="SSF51197">
    <property type="entry name" value="Clavaminate synthase-like"/>
    <property type="match status" value="1"/>
</dbReference>
<evidence type="ECO:0000313" key="5">
    <source>
        <dbReference type="Proteomes" id="UP000694864"/>
    </source>
</evidence>
<dbReference type="InterPro" id="IPR026992">
    <property type="entry name" value="DIOX_N"/>
</dbReference>
<dbReference type="Pfam" id="PF03171">
    <property type="entry name" value="2OG-FeII_Oxy"/>
    <property type="match status" value="1"/>
</dbReference>
<dbReference type="PANTHER" id="PTHR47990">
    <property type="entry name" value="2-OXOGLUTARATE (2OG) AND FE(II)-DEPENDENT OXYGENASE SUPERFAMILY PROTEIN-RELATED"/>
    <property type="match status" value="1"/>
</dbReference>
<organism evidence="5 6">
    <name type="scientific">Camelina sativa</name>
    <name type="common">False flax</name>
    <name type="synonym">Myagrum sativum</name>
    <dbReference type="NCBI Taxonomy" id="90675"/>
    <lineage>
        <taxon>Eukaryota</taxon>
        <taxon>Viridiplantae</taxon>
        <taxon>Streptophyta</taxon>
        <taxon>Embryophyta</taxon>
        <taxon>Tracheophyta</taxon>
        <taxon>Spermatophyta</taxon>
        <taxon>Magnoliopsida</taxon>
        <taxon>eudicotyledons</taxon>
        <taxon>Gunneridae</taxon>
        <taxon>Pentapetalae</taxon>
        <taxon>rosids</taxon>
        <taxon>malvids</taxon>
        <taxon>Brassicales</taxon>
        <taxon>Brassicaceae</taxon>
        <taxon>Camelineae</taxon>
        <taxon>Camelina</taxon>
    </lineage>
</organism>
<name>A0ABM0UD72_CAMSA</name>
<reference evidence="6" key="2">
    <citation type="submission" date="2025-08" db="UniProtKB">
        <authorList>
            <consortium name="RefSeq"/>
        </authorList>
    </citation>
    <scope>IDENTIFICATION</scope>
    <source>
        <tissue evidence="6">Leaf</tissue>
    </source>
</reference>
<evidence type="ECO:0000259" key="4">
    <source>
        <dbReference type="PROSITE" id="PS51471"/>
    </source>
</evidence>
<dbReference type="InterPro" id="IPR027443">
    <property type="entry name" value="IPNS-like_sf"/>
</dbReference>
<sequence>MSSVTELFKNNPVNRDRIIPLDFTNTKTLPNSHVWSITEPEPKTMSLPIPVISLSNPDQHVLLRQACEEWGVFHITDHGVPRSLLHNVECQMKRLFSLPMHRKILAVRSPDESTGYGVVRISMFYDKLMWSEGFSVLGSSLRRHATLLWPDDHAEFCNVMEEYQKAMDDLSLRLITMLMGSLGLTHEDLGWLVPDKTGSGTDSNSIQSFLQLNSYPVCPDPHLAMGLAPHTDSSLLTILYQGNIPGLEIQSPQEEGSRWIGVEPIEGSLVIIMGDLSHIISNGQFRTTMHRAVVNKTHHRVSAAYFAGPPKNLQIGPLACDKNHPPIYRRLLWEEYLAAKATHFNRALTLFRC</sequence>
<keyword evidence="5" id="KW-1185">Reference proteome</keyword>
<dbReference type="PRINTS" id="PR00682">
    <property type="entry name" value="IPNSYNTHASE"/>
</dbReference>
<dbReference type="InterPro" id="IPR005123">
    <property type="entry name" value="Oxoglu/Fe-dep_dioxygenase_dom"/>
</dbReference>
<dbReference type="Proteomes" id="UP000694864">
    <property type="component" value="Chromosome 11"/>
</dbReference>
<evidence type="ECO:0000256" key="1">
    <source>
        <dbReference type="ARBA" id="ARBA00022723"/>
    </source>
</evidence>
<feature type="domain" description="Fe2OG dioxygenase" evidence="4">
    <location>
        <begin position="202"/>
        <end position="309"/>
    </location>
</feature>
<gene>
    <name evidence="6" type="primary">LOC104722885</name>
</gene>
<dbReference type="InterPro" id="IPR050231">
    <property type="entry name" value="Iron_ascorbate_oxido_reductase"/>
</dbReference>
<dbReference type="PROSITE" id="PS51471">
    <property type="entry name" value="FE2OG_OXY"/>
    <property type="match status" value="1"/>
</dbReference>
<protein>
    <submittedName>
        <fullName evidence="6">Gibberellin 3-beta-dioxygenase 3-like</fullName>
    </submittedName>
</protein>
<keyword evidence="2 3" id="KW-0408">Iron</keyword>
<keyword evidence="3" id="KW-0560">Oxidoreductase</keyword>
<evidence type="ECO:0000256" key="2">
    <source>
        <dbReference type="ARBA" id="ARBA00023004"/>
    </source>
</evidence>
<reference evidence="5" key="1">
    <citation type="journal article" date="2014" name="Nat. Commun.">
        <title>The emerging biofuel crop Camelina sativa retains a highly undifferentiated hexaploid genome structure.</title>
        <authorList>
            <person name="Kagale S."/>
            <person name="Koh C."/>
            <person name="Nixon J."/>
            <person name="Bollina V."/>
            <person name="Clarke W.E."/>
            <person name="Tuteja R."/>
            <person name="Spillane C."/>
            <person name="Robinson S.J."/>
            <person name="Links M.G."/>
            <person name="Clarke C."/>
            <person name="Higgins E.E."/>
            <person name="Huebert T."/>
            <person name="Sharpe A.G."/>
            <person name="Parkin I.A."/>
        </authorList>
    </citation>
    <scope>NUCLEOTIDE SEQUENCE [LARGE SCALE GENOMIC DNA]</scope>
    <source>
        <strain evidence="5">cv. DH55</strain>
    </source>
</reference>
<dbReference type="RefSeq" id="XP_010439443.1">
    <property type="nucleotide sequence ID" value="XM_010441141.2"/>
</dbReference>
<proteinExistence type="inferred from homology"/>